<dbReference type="EMBL" id="KI545862">
    <property type="protein sequence ID" value="EST07948.1"/>
    <property type="molecule type" value="Genomic_DNA"/>
</dbReference>
<dbReference type="AlphaFoldDB" id="V5EX12"/>
<dbReference type="RefSeq" id="XP_016292937.1">
    <property type="nucleotide sequence ID" value="XM_016437434.1"/>
</dbReference>
<proteinExistence type="predicted"/>
<dbReference type="OMA" id="WAGRNEH"/>
<dbReference type="GeneID" id="27420106"/>
<dbReference type="eggNOG" id="ENOG502RDW1">
    <property type="taxonomic scope" value="Eukaryota"/>
</dbReference>
<feature type="region of interest" description="Disordered" evidence="1">
    <location>
        <begin position="439"/>
        <end position="502"/>
    </location>
</feature>
<feature type="compositionally biased region" description="Polar residues" evidence="1">
    <location>
        <begin position="485"/>
        <end position="496"/>
    </location>
</feature>
<dbReference type="HOGENOM" id="CLU_440826_0_0_1"/>
<feature type="region of interest" description="Disordered" evidence="1">
    <location>
        <begin position="269"/>
        <end position="291"/>
    </location>
</feature>
<feature type="compositionally biased region" description="Low complexity" evidence="1">
    <location>
        <begin position="444"/>
        <end position="460"/>
    </location>
</feature>
<feature type="compositionally biased region" description="Basic and acidic residues" evidence="1">
    <location>
        <begin position="557"/>
        <end position="569"/>
    </location>
</feature>
<feature type="region of interest" description="Disordered" evidence="1">
    <location>
        <begin position="545"/>
        <end position="621"/>
    </location>
</feature>
<evidence type="ECO:0008006" key="4">
    <source>
        <dbReference type="Google" id="ProtNLM"/>
    </source>
</evidence>
<evidence type="ECO:0000313" key="2">
    <source>
        <dbReference type="EMBL" id="EST07948.1"/>
    </source>
</evidence>
<evidence type="ECO:0000313" key="3">
    <source>
        <dbReference type="Proteomes" id="UP000019377"/>
    </source>
</evidence>
<dbReference type="OrthoDB" id="3345971at2759"/>
<organism evidence="2 3">
    <name type="scientific">Kalmanozyma brasiliensis (strain GHG001)</name>
    <name type="common">Yeast</name>
    <name type="synonym">Pseudozyma brasiliensis</name>
    <dbReference type="NCBI Taxonomy" id="1365824"/>
    <lineage>
        <taxon>Eukaryota</taxon>
        <taxon>Fungi</taxon>
        <taxon>Dikarya</taxon>
        <taxon>Basidiomycota</taxon>
        <taxon>Ustilaginomycotina</taxon>
        <taxon>Ustilaginomycetes</taxon>
        <taxon>Ustilaginales</taxon>
        <taxon>Ustilaginaceae</taxon>
        <taxon>Kalmanozyma</taxon>
    </lineage>
</organism>
<name>V5EX12_KALBG</name>
<protein>
    <recommendedName>
        <fullName evidence="4">Arrestin-like N-terminal domain-containing protein</fullName>
    </recommendedName>
</protein>
<sequence>MDLKILSTTVNDIFLHPQVRSENETPEEQEAATVQIIIQLSIPAKTTPPSKLLNLTASLIGYESIGFPKGGFEQNQPYYNKKTIDSATDLKLEAGSIYQFEVSFRVDNSTAPYQRCKYGRHHQKVQVKATFPGLIGKKTLLAEKNLFFVATVASQGFLPYYHVHRAAEEGLGPIFLGLRTQHLTVGGYLRLTFSLDSPSPTLQLHSLKLALLQQTTLKSRVRRNYVEYAPSERFVFFEAGSAELRKCLENGPGGEEGLDGLLALAKEQQQQKGGSTNVASDSSSARPTDYSSLGQCNWVARIPNDSEARASTLPGSDSAIQMAHALELSIQYSDPSLGDSDVRTYRTNWGLILPACACRWQTMRLPSYTPEDANPVPNISRDYWAGRNEHESFTQCVCGEDLEHLLEMEQQAASESEVQASSAIWRDMLSHRLQQRMLRNGTGARSASSSPALSRMASRRGSSEDLTSPPVAGTSSSGRERGRQNRQAPSRSNSGTADDGVRFGLMEAEDEIEFEMQAREVLRDLDLGEQEYQREWDRLNEMRQRRNKARNEYTSVSREREREEGERRARSQSAHPALRLFQKRSASSNNSRHNSRPPSPQTPTTESIAESASEMRLDEKR</sequence>
<evidence type="ECO:0000256" key="1">
    <source>
        <dbReference type="SAM" id="MobiDB-lite"/>
    </source>
</evidence>
<reference evidence="3" key="1">
    <citation type="journal article" date="2013" name="Genome Announc.">
        <title>Draft genome sequence of Pseudozyma brasiliensis sp. nov. strain GHG001, a high producer of endo-1,4-xylanase isolated from an insect pest of sugarcane.</title>
        <authorList>
            <person name="Oliveira J.V.D.C."/>
            <person name="dos Santos R.A.C."/>
            <person name="Borges T.A."/>
            <person name="Riano-Pachon D.M."/>
            <person name="Goldman G.H."/>
        </authorList>
    </citation>
    <scope>NUCLEOTIDE SEQUENCE [LARGE SCALE GENOMIC DNA]</scope>
    <source>
        <strain evidence="3">GHG001</strain>
    </source>
</reference>
<feature type="compositionally biased region" description="Polar residues" evidence="1">
    <location>
        <begin position="275"/>
        <end position="291"/>
    </location>
</feature>
<dbReference type="Proteomes" id="UP000019377">
    <property type="component" value="Unassembled WGS sequence"/>
</dbReference>
<accession>V5EX12</accession>
<keyword evidence="3" id="KW-1185">Reference proteome</keyword>
<gene>
    <name evidence="2" type="ORF">PSEUBRA_SCAF2g03037</name>
</gene>
<dbReference type="STRING" id="1365824.V5EX12"/>